<evidence type="ECO:0000313" key="1">
    <source>
        <dbReference type="EMBL" id="MBN7817060.1"/>
    </source>
</evidence>
<dbReference type="InterPro" id="IPR000801">
    <property type="entry name" value="Esterase-like"/>
</dbReference>
<dbReference type="Pfam" id="PF00756">
    <property type="entry name" value="Esterase"/>
    <property type="match status" value="1"/>
</dbReference>
<dbReference type="SUPFAM" id="SSF53474">
    <property type="entry name" value="alpha/beta-Hydrolases"/>
    <property type="match status" value="1"/>
</dbReference>
<comment type="caution">
    <text evidence="1">The sequence shown here is derived from an EMBL/GenBank/DDBJ whole genome shotgun (WGS) entry which is preliminary data.</text>
</comment>
<sequence>MKHFNLNKIAFSFFLLIFCFAVSLELSSQTLQGKVVTETIYSKNLENKAGENPNRAISVYLPPGYESSTQRYPVIYFLHGFMGDNKMLSFMTEILDFSIATNKIRPFILVIPDEKTTYDGSFYSNSGYFGNWEDFTAFDLVEYIDKNYRTIAKKESRGITGHSMGGYGALKIAMHYPDIFSSVYALSPGALTIVREYGPNSDTFKEISTIDNMEDLGKTYFGKVMVAFGRSWSPNPDKAPFYCDLPFEYEGDKLHVNQEVLEKWYANMPLHMIDENLENLQKLKAIKFDWGRNAGDRFTIQCEMFSQRLENVGVKHFAEEYIGTHTNNIYTKDGRIPNQMLPFFDFYLEFEEGYEGQ</sequence>
<dbReference type="Proteomes" id="UP000664480">
    <property type="component" value="Unassembled WGS sequence"/>
</dbReference>
<evidence type="ECO:0000313" key="2">
    <source>
        <dbReference type="Proteomes" id="UP000664480"/>
    </source>
</evidence>
<keyword evidence="2" id="KW-1185">Reference proteome</keyword>
<dbReference type="Gene3D" id="3.40.50.1820">
    <property type="entry name" value="alpha/beta hydrolase"/>
    <property type="match status" value="1"/>
</dbReference>
<organism evidence="1 2">
    <name type="scientific">Algoriphagus pacificus</name>
    <dbReference type="NCBI Taxonomy" id="2811234"/>
    <lineage>
        <taxon>Bacteria</taxon>
        <taxon>Pseudomonadati</taxon>
        <taxon>Bacteroidota</taxon>
        <taxon>Cytophagia</taxon>
        <taxon>Cytophagales</taxon>
        <taxon>Cyclobacteriaceae</taxon>
        <taxon>Algoriphagus</taxon>
    </lineage>
</organism>
<name>A0ABS3CLE3_9BACT</name>
<proteinExistence type="predicted"/>
<dbReference type="PANTHER" id="PTHR48098">
    <property type="entry name" value="ENTEROCHELIN ESTERASE-RELATED"/>
    <property type="match status" value="1"/>
</dbReference>
<dbReference type="PANTHER" id="PTHR48098:SF1">
    <property type="entry name" value="DIACYLGLYCEROL ACYLTRANSFERASE_MYCOLYLTRANSFERASE AG85A"/>
    <property type="match status" value="1"/>
</dbReference>
<reference evidence="1 2" key="1">
    <citation type="submission" date="2021-03" db="EMBL/GenBank/DDBJ databases">
        <title>novel species isolated from a fishpond in China.</title>
        <authorList>
            <person name="Lu H."/>
            <person name="Cai Z."/>
        </authorList>
    </citation>
    <scope>NUCLEOTIDE SEQUENCE [LARGE SCALE GENOMIC DNA]</scope>
    <source>
        <strain evidence="1 2">YJ13C</strain>
    </source>
</reference>
<dbReference type="InterPro" id="IPR050583">
    <property type="entry name" value="Mycobacterial_A85_antigen"/>
</dbReference>
<accession>A0ABS3CLE3</accession>
<dbReference type="EMBL" id="JAFKCU010000004">
    <property type="protein sequence ID" value="MBN7817060.1"/>
    <property type="molecule type" value="Genomic_DNA"/>
</dbReference>
<dbReference type="InterPro" id="IPR029058">
    <property type="entry name" value="AB_hydrolase_fold"/>
</dbReference>
<protein>
    <submittedName>
        <fullName evidence="1">Esterase family protein</fullName>
    </submittedName>
</protein>
<dbReference type="RefSeq" id="WP_206587737.1">
    <property type="nucleotide sequence ID" value="NZ_JAFKCU010000004.1"/>
</dbReference>
<gene>
    <name evidence="1" type="ORF">J0A69_16580</name>
</gene>